<evidence type="ECO:0008006" key="3">
    <source>
        <dbReference type="Google" id="ProtNLM"/>
    </source>
</evidence>
<dbReference type="PANTHER" id="PTHR30619">
    <property type="entry name" value="DNA INTERNALIZATION/COMPETENCE PROTEIN COMEC/REC2"/>
    <property type="match status" value="1"/>
</dbReference>
<proteinExistence type="predicted"/>
<dbReference type="EMBL" id="MGBR01000001">
    <property type="protein sequence ID" value="OGK74034.1"/>
    <property type="molecule type" value="Genomic_DNA"/>
</dbReference>
<reference evidence="1 2" key="1">
    <citation type="journal article" date="2016" name="Nat. Commun.">
        <title>Thousands of microbial genomes shed light on interconnected biogeochemical processes in an aquifer system.</title>
        <authorList>
            <person name="Anantharaman K."/>
            <person name="Brown C.T."/>
            <person name="Hug L.A."/>
            <person name="Sharon I."/>
            <person name="Castelle C.J."/>
            <person name="Probst A.J."/>
            <person name="Thomas B.C."/>
            <person name="Singh A."/>
            <person name="Wilkins M.J."/>
            <person name="Karaoz U."/>
            <person name="Brodie E.L."/>
            <person name="Williams K.H."/>
            <person name="Hubbard S.S."/>
            <person name="Banfield J.F."/>
        </authorList>
    </citation>
    <scope>NUCLEOTIDE SEQUENCE [LARGE SCALE GENOMIC DNA]</scope>
</reference>
<dbReference type="Gene3D" id="3.60.15.10">
    <property type="entry name" value="Ribonuclease Z/Hydroxyacylglutathione hydrolase-like"/>
    <property type="match status" value="1"/>
</dbReference>
<protein>
    <recommendedName>
        <fullName evidence="3">Metallo-beta-lactamase domain-containing protein</fullName>
    </recommendedName>
</protein>
<evidence type="ECO:0000313" key="1">
    <source>
        <dbReference type="EMBL" id="OGK74034.1"/>
    </source>
</evidence>
<sequence length="277" mass="31160">MQNPITKKTLFFALLFSCIILVIVFCNQYFSKQTILVFCDVGQGDGTYMRIQNKIDIVIDAGPANNKMLHCLGTYMPFYDRTIEYAFISHSQTDHYGGFIEIYKRYKIDALFALPLTGSSNNIEILKQLINNHQTHHIIPTTGDTVSLLNTRLTFLSSSKALPSIIYAKDLNAFSVIVEIRTSDKRILFTGDATISTLYNLSLSPYSGKTILKVPHHGSQNSISESFLKQIHPDVAIISVGKNNSYGHPSKRVLDFLKKMGTQTRRTDKEGDIVIKL</sequence>
<dbReference type="PANTHER" id="PTHR30619:SF1">
    <property type="entry name" value="RECOMBINATION PROTEIN 2"/>
    <property type="match status" value="1"/>
</dbReference>
<dbReference type="Proteomes" id="UP000177050">
    <property type="component" value="Unassembled WGS sequence"/>
</dbReference>
<dbReference type="InterPro" id="IPR036866">
    <property type="entry name" value="RibonucZ/Hydroxyglut_hydro"/>
</dbReference>
<dbReference type="InterPro" id="IPR052159">
    <property type="entry name" value="Competence_DNA_uptake"/>
</dbReference>
<accession>A0A1F7L1X3</accession>
<organism evidence="1 2">
    <name type="scientific">Candidatus Roizmanbacteria bacterium RIFOXYD1_FULL_38_12</name>
    <dbReference type="NCBI Taxonomy" id="1802093"/>
    <lineage>
        <taxon>Bacteria</taxon>
        <taxon>Candidatus Roizmaniibacteriota</taxon>
    </lineage>
</organism>
<evidence type="ECO:0000313" key="2">
    <source>
        <dbReference type="Proteomes" id="UP000177050"/>
    </source>
</evidence>
<gene>
    <name evidence="1" type="ORF">A3K52_04655</name>
</gene>
<comment type="caution">
    <text evidence="1">The sequence shown here is derived from an EMBL/GenBank/DDBJ whole genome shotgun (WGS) entry which is preliminary data.</text>
</comment>
<name>A0A1F7L1X3_9BACT</name>
<dbReference type="AlphaFoldDB" id="A0A1F7L1X3"/>
<dbReference type="SUPFAM" id="SSF56281">
    <property type="entry name" value="Metallo-hydrolase/oxidoreductase"/>
    <property type="match status" value="1"/>
</dbReference>